<keyword evidence="5" id="KW-0694">RNA-binding</keyword>
<dbReference type="AlphaFoldDB" id="A0A2N5NLB3"/>
<dbReference type="PANTHER" id="PTHR30001">
    <property type="entry name" value="RIBONUCLEASE"/>
    <property type="match status" value="1"/>
</dbReference>
<evidence type="ECO:0000256" key="1">
    <source>
        <dbReference type="ARBA" id="ARBA00001946"/>
    </source>
</evidence>
<name>A0A2N5NLB3_MEDGN</name>
<dbReference type="SUPFAM" id="SSF50249">
    <property type="entry name" value="Nucleic acid-binding proteins"/>
    <property type="match status" value="1"/>
</dbReference>
<dbReference type="CDD" id="cd04453">
    <property type="entry name" value="S1_RNase_E"/>
    <property type="match status" value="1"/>
</dbReference>
<dbReference type="InterPro" id="IPR004659">
    <property type="entry name" value="RNase_E/G"/>
</dbReference>
<evidence type="ECO:0000256" key="4">
    <source>
        <dbReference type="ARBA" id="ARBA00022842"/>
    </source>
</evidence>
<accession>A0A2N5NLB3</accession>
<dbReference type="Proteomes" id="UP000234849">
    <property type="component" value="Unassembled WGS sequence"/>
</dbReference>
<keyword evidence="4" id="KW-0460">Magnesium</keyword>
<dbReference type="PANTHER" id="PTHR30001:SF0">
    <property type="entry name" value="RIBONUCLEASE G"/>
    <property type="match status" value="1"/>
</dbReference>
<keyword evidence="2" id="KW-0479">Metal-binding</keyword>
<evidence type="ECO:0000259" key="6">
    <source>
        <dbReference type="Pfam" id="PF10150"/>
    </source>
</evidence>
<evidence type="ECO:0000256" key="3">
    <source>
        <dbReference type="ARBA" id="ARBA00022801"/>
    </source>
</evidence>
<organism evidence="7 8">
    <name type="scientific">Mediterraneibacter gnavus</name>
    <name type="common">Ruminococcus gnavus</name>
    <dbReference type="NCBI Taxonomy" id="33038"/>
    <lineage>
        <taxon>Bacteria</taxon>
        <taxon>Bacillati</taxon>
        <taxon>Bacillota</taxon>
        <taxon>Clostridia</taxon>
        <taxon>Lachnospirales</taxon>
        <taxon>Lachnospiraceae</taxon>
        <taxon>Mediterraneibacter</taxon>
    </lineage>
</organism>
<dbReference type="Pfam" id="PF10150">
    <property type="entry name" value="RNase_E_G"/>
    <property type="match status" value="1"/>
</dbReference>
<evidence type="ECO:0000256" key="5">
    <source>
        <dbReference type="ARBA" id="ARBA00022884"/>
    </source>
</evidence>
<comment type="cofactor">
    <cofactor evidence="1">
        <name>Mg(2+)</name>
        <dbReference type="ChEBI" id="CHEBI:18420"/>
    </cofactor>
</comment>
<dbReference type="GO" id="GO:0046872">
    <property type="term" value="F:metal ion binding"/>
    <property type="evidence" value="ECO:0007669"/>
    <property type="project" value="UniProtKB-KW"/>
</dbReference>
<comment type="caution">
    <text evidence="7">The sequence shown here is derived from an EMBL/GenBank/DDBJ whole genome shotgun (WGS) entry which is preliminary data.</text>
</comment>
<protein>
    <submittedName>
        <fullName evidence="7">Ribonuclease</fullName>
    </submittedName>
</protein>
<feature type="domain" description="RNA-binding protein AU-1/Ribonuclease E/G" evidence="6">
    <location>
        <begin position="120"/>
        <end position="390"/>
    </location>
</feature>
<dbReference type="GO" id="GO:0004540">
    <property type="term" value="F:RNA nuclease activity"/>
    <property type="evidence" value="ECO:0007669"/>
    <property type="project" value="InterPro"/>
</dbReference>
<proteinExistence type="predicted"/>
<sequence length="413" mass="46756">MAVRKILMLKKEGKIWTFLLENDVIAEIHCSLPDSDQHRQPVLGDIYIGKVKNIAATIGAAFIEIAPGKECYYDLSQAPQAIFTHKIGKKPLCIGDELVVQISREAVKTKAPTVSSNINFTGRYAVLTTGNTRIGTSGKLPRSLRDTYKEKLSYLKNEDYGLIIRTNAKDVPFETVLEEIQKLENACVKLKETAPFRTCFSCLQEAPPSYITDLKNVYADGLSAIITDDPRLYQQIHGFLQAEQPEDLSKLQFYEEQLLPLSKLYSTDIAVERALKEYVWLKNGAYLVIQPTEALTVVDVNSGKYSAKTKKKSAETYLKINLEAAKETARQIRLRNISGIILIDFINMDDPDMMQELLKQFRRFLGEDPIQTSVVDVTALQLVEVTRKKVRRPLHECVRDKAEKSPERSEHVE</sequence>
<dbReference type="Gene3D" id="2.40.50.140">
    <property type="entry name" value="Nucleic acid-binding proteins"/>
    <property type="match status" value="1"/>
</dbReference>
<gene>
    <name evidence="7" type="ORF">CDL18_03745</name>
</gene>
<dbReference type="EMBL" id="NIHM01000003">
    <property type="protein sequence ID" value="PLT57316.1"/>
    <property type="molecule type" value="Genomic_DNA"/>
</dbReference>
<dbReference type="InterPro" id="IPR019307">
    <property type="entry name" value="RNA-bd_AU-1/RNase_E/G"/>
</dbReference>
<dbReference type="InterPro" id="IPR012340">
    <property type="entry name" value="NA-bd_OB-fold"/>
</dbReference>
<dbReference type="GO" id="GO:0003723">
    <property type="term" value="F:RNA binding"/>
    <property type="evidence" value="ECO:0007669"/>
    <property type="project" value="UniProtKB-KW"/>
</dbReference>
<evidence type="ECO:0000313" key="7">
    <source>
        <dbReference type="EMBL" id="PLT57316.1"/>
    </source>
</evidence>
<reference evidence="7 8" key="1">
    <citation type="journal article" date="2017" name="Genome Med.">
        <title>A novel Ruminococcus gnavus clade enriched in inflammatory bowel disease patients.</title>
        <authorList>
            <person name="Hall A.B."/>
            <person name="Yassour M."/>
            <person name="Sauk J."/>
            <person name="Garner A."/>
            <person name="Jiang X."/>
            <person name="Arthur T."/>
            <person name="Lagoudas G.K."/>
            <person name="Vatanen T."/>
            <person name="Fornelos N."/>
            <person name="Wilson R."/>
            <person name="Bertha M."/>
            <person name="Cohen M."/>
            <person name="Garber J."/>
            <person name="Khalili H."/>
            <person name="Gevers D."/>
            <person name="Ananthakrishnan A.N."/>
            <person name="Kugathasan S."/>
            <person name="Lander E.S."/>
            <person name="Blainey P."/>
            <person name="Vlamakis H."/>
            <person name="Xavier R.J."/>
            <person name="Huttenhower C."/>
        </authorList>
    </citation>
    <scope>NUCLEOTIDE SEQUENCE [LARGE SCALE GENOMIC DNA]</scope>
    <source>
        <strain evidence="7 8">RJX1118</strain>
    </source>
</reference>
<dbReference type="RefSeq" id="WP_101879218.1">
    <property type="nucleotide sequence ID" value="NZ_NIHM01000003.1"/>
</dbReference>
<evidence type="ECO:0000313" key="8">
    <source>
        <dbReference type="Proteomes" id="UP000234849"/>
    </source>
</evidence>
<keyword evidence="3" id="KW-0378">Hydrolase</keyword>
<evidence type="ECO:0000256" key="2">
    <source>
        <dbReference type="ARBA" id="ARBA00022723"/>
    </source>
</evidence>
<dbReference type="GO" id="GO:0006364">
    <property type="term" value="P:rRNA processing"/>
    <property type="evidence" value="ECO:0007669"/>
    <property type="project" value="TreeGrafter"/>
</dbReference>
<dbReference type="GO" id="GO:0005737">
    <property type="term" value="C:cytoplasm"/>
    <property type="evidence" value="ECO:0007669"/>
    <property type="project" value="TreeGrafter"/>
</dbReference>
<dbReference type="GO" id="GO:0016787">
    <property type="term" value="F:hydrolase activity"/>
    <property type="evidence" value="ECO:0007669"/>
    <property type="project" value="UniProtKB-KW"/>
</dbReference>